<reference evidence="5" key="1">
    <citation type="submission" date="2016-10" db="EMBL/GenBank/DDBJ databases">
        <authorList>
            <person name="Varghese N."/>
            <person name="Submissions S."/>
        </authorList>
    </citation>
    <scope>NUCLEOTIDE SEQUENCE [LARGE SCALE GENOMIC DNA]</scope>
    <source>
        <strain evidence="5">DSM 25157</strain>
    </source>
</reference>
<dbReference type="GO" id="GO:0004222">
    <property type="term" value="F:metalloendopeptidase activity"/>
    <property type="evidence" value="ECO:0007669"/>
    <property type="project" value="TreeGrafter"/>
</dbReference>
<dbReference type="AlphaFoldDB" id="A0A1H4EEB2"/>
<gene>
    <name evidence="4" type="ORF">SAMN05421875_13434</name>
</gene>
<dbReference type="Pfam" id="PF18421">
    <property type="entry name" value="Peptidase_M23_N"/>
    <property type="match status" value="1"/>
</dbReference>
<feature type="compositionally biased region" description="Basic and acidic residues" evidence="1">
    <location>
        <begin position="16"/>
        <end position="25"/>
    </location>
</feature>
<dbReference type="Pfam" id="PF01551">
    <property type="entry name" value="Peptidase_M23"/>
    <property type="match status" value="1"/>
</dbReference>
<sequence length="351" mass="37824">MLGERFSRPHPTQSRDSPENPDLSRRPLSRYLNSPQRISATTVSTPAFHPTVPHLLTRRAALLGAGGLLALPALGRDARPQPVPPSMWPQALQVPGGVARLSLGPAATRPVAQVRQGDADVPVLVVGDAIEWTGVVGIPLAAAPGDAYISVVQADGGSAREVRQVRQVPYTVAPKQYQEQHLKVPPRTVDLSPQDQARYERERDHQAQVMATWSMPADGNLPSLRMRVPVPGRRSSSFGLRRVFNGQPRNPHSGMDIAAATGTPIVAPLPGRVIDVGDYFFNGGTVWLDHGQGLLTMYCHLSSMDVHLGDVLQAGEAFCKVGATGRVTGPHLHWGVMLNRTMVDPSLFIPA</sequence>
<name>A0A1H4EEB2_9BURK</name>
<evidence type="ECO:0000313" key="5">
    <source>
        <dbReference type="Proteomes" id="UP000199002"/>
    </source>
</evidence>
<evidence type="ECO:0000256" key="1">
    <source>
        <dbReference type="SAM" id="MobiDB-lite"/>
    </source>
</evidence>
<dbReference type="Proteomes" id="UP000199002">
    <property type="component" value="Unassembled WGS sequence"/>
</dbReference>
<dbReference type="PANTHER" id="PTHR21666:SF285">
    <property type="entry name" value="M23 FAMILY METALLOPEPTIDASE"/>
    <property type="match status" value="1"/>
</dbReference>
<dbReference type="InterPro" id="IPR016047">
    <property type="entry name" value="M23ase_b-sheet_dom"/>
</dbReference>
<feature type="domain" description="M23ase beta-sheet core" evidence="2">
    <location>
        <begin position="251"/>
        <end position="345"/>
    </location>
</feature>
<dbReference type="InterPro" id="IPR040487">
    <property type="entry name" value="Peptidase_M23_N"/>
</dbReference>
<dbReference type="SUPFAM" id="SSF51261">
    <property type="entry name" value="Duplicated hybrid motif"/>
    <property type="match status" value="1"/>
</dbReference>
<accession>A0A1H4EEB2</accession>
<dbReference type="Gene3D" id="2.60.40.1590">
    <property type="entry name" value="Peptidoglycan hydrolase domains"/>
    <property type="match status" value="1"/>
</dbReference>
<dbReference type="PANTHER" id="PTHR21666">
    <property type="entry name" value="PEPTIDASE-RELATED"/>
    <property type="match status" value="1"/>
</dbReference>
<keyword evidence="4" id="KW-0378">Hydrolase</keyword>
<proteinExistence type="predicted"/>
<evidence type="ECO:0000259" key="3">
    <source>
        <dbReference type="Pfam" id="PF18421"/>
    </source>
</evidence>
<dbReference type="InterPro" id="IPR050570">
    <property type="entry name" value="Cell_wall_metabolism_enzyme"/>
</dbReference>
<dbReference type="InterPro" id="IPR011055">
    <property type="entry name" value="Dup_hybrid_motif"/>
</dbReference>
<feature type="domain" description="Peptidase family M23 N-terminal" evidence="3">
    <location>
        <begin position="94"/>
        <end position="154"/>
    </location>
</feature>
<dbReference type="EMBL" id="FNQJ01000034">
    <property type="protein sequence ID" value="SEA83395.1"/>
    <property type="molecule type" value="Genomic_DNA"/>
</dbReference>
<feature type="region of interest" description="Disordered" evidence="1">
    <location>
        <begin position="1"/>
        <end position="28"/>
    </location>
</feature>
<evidence type="ECO:0000259" key="2">
    <source>
        <dbReference type="Pfam" id="PF01551"/>
    </source>
</evidence>
<keyword evidence="5" id="KW-1185">Reference proteome</keyword>
<evidence type="ECO:0000313" key="4">
    <source>
        <dbReference type="EMBL" id="SEA83395.1"/>
    </source>
</evidence>
<protein>
    <submittedName>
        <fullName evidence="4">Murein DD-endopeptidase MepM and murein hydrolase activator NlpD, contain LysM domain</fullName>
    </submittedName>
</protein>
<dbReference type="Gene3D" id="2.70.70.10">
    <property type="entry name" value="Glucose Permease (Domain IIA)"/>
    <property type="match status" value="1"/>
</dbReference>
<dbReference type="STRING" id="592050.SAMN05421875_13434"/>
<dbReference type="CDD" id="cd12797">
    <property type="entry name" value="M23_peptidase"/>
    <property type="match status" value="1"/>
</dbReference>
<organism evidence="4 5">
    <name type="scientific">Acidovorax soli</name>
    <dbReference type="NCBI Taxonomy" id="592050"/>
    <lineage>
        <taxon>Bacteria</taxon>
        <taxon>Pseudomonadati</taxon>
        <taxon>Pseudomonadota</taxon>
        <taxon>Betaproteobacteria</taxon>
        <taxon>Burkholderiales</taxon>
        <taxon>Comamonadaceae</taxon>
        <taxon>Acidovorax</taxon>
    </lineage>
</organism>